<sequence>MIKNGSEKMSIVELDRKGRLILPKKMRESLGIGRKVLILNAGDHLKVIPLPSDPFEVLEGTLSLNKPFKELRKQAELTAEGTGEERS</sequence>
<name>A0A3R9R4B3_9CREN</name>
<dbReference type="AlphaFoldDB" id="A0A3R9R4B3"/>
<dbReference type="InterPro" id="IPR007159">
    <property type="entry name" value="SpoVT-AbrB_dom"/>
</dbReference>
<dbReference type="InterPro" id="IPR038619">
    <property type="entry name" value="MraZ_sf"/>
</dbReference>
<dbReference type="GO" id="GO:0003677">
    <property type="term" value="F:DNA binding"/>
    <property type="evidence" value="ECO:0007669"/>
    <property type="project" value="InterPro"/>
</dbReference>
<comment type="caution">
    <text evidence="2">The sequence shown here is derived from an EMBL/GenBank/DDBJ whole genome shotgun (WGS) entry which is preliminary data.</text>
</comment>
<dbReference type="SUPFAM" id="SSF89447">
    <property type="entry name" value="AbrB/MazE/MraZ-like"/>
    <property type="match status" value="1"/>
</dbReference>
<dbReference type="CDD" id="cd16321">
    <property type="entry name" value="MraZ_C"/>
    <property type="match status" value="1"/>
</dbReference>
<protein>
    <submittedName>
        <fullName evidence="2">Division/cell wall cluster transcriptional repressor MraZ</fullName>
    </submittedName>
</protein>
<accession>A0A3R9R4B3</accession>
<evidence type="ECO:0000313" key="2">
    <source>
        <dbReference type="EMBL" id="RSN74435.1"/>
    </source>
</evidence>
<organism evidence="2 3">
    <name type="scientific">Candidatus Methanodesulfokora washburnensis</name>
    <dbReference type="NCBI Taxonomy" id="2478471"/>
    <lineage>
        <taxon>Archaea</taxon>
        <taxon>Thermoproteota</taxon>
        <taxon>Candidatus Korarchaeia</taxon>
        <taxon>Candidatus Korarchaeia incertae sedis</taxon>
        <taxon>Candidatus Methanodesulfokora</taxon>
    </lineage>
</organism>
<dbReference type="Pfam" id="PF02381">
    <property type="entry name" value="MraZ"/>
    <property type="match status" value="1"/>
</dbReference>
<dbReference type="EMBL" id="RCOS01000095">
    <property type="protein sequence ID" value="RSN74435.1"/>
    <property type="molecule type" value="Genomic_DNA"/>
</dbReference>
<dbReference type="InterPro" id="IPR037914">
    <property type="entry name" value="SpoVT-AbrB_sf"/>
</dbReference>
<dbReference type="PROSITE" id="PS51740">
    <property type="entry name" value="SPOVT_ABRB"/>
    <property type="match status" value="1"/>
</dbReference>
<proteinExistence type="predicted"/>
<evidence type="ECO:0000259" key="1">
    <source>
        <dbReference type="PROSITE" id="PS51740"/>
    </source>
</evidence>
<dbReference type="Gene3D" id="3.40.1550.20">
    <property type="entry name" value="Transcriptional regulator MraZ domain"/>
    <property type="match status" value="1"/>
</dbReference>
<feature type="domain" description="SpoVT-AbrB" evidence="1">
    <location>
        <begin position="9"/>
        <end position="52"/>
    </location>
</feature>
<dbReference type="SMART" id="SM00966">
    <property type="entry name" value="SpoVT_AbrB"/>
    <property type="match status" value="1"/>
</dbReference>
<evidence type="ECO:0000313" key="3">
    <source>
        <dbReference type="Proteomes" id="UP000277582"/>
    </source>
</evidence>
<dbReference type="Proteomes" id="UP000277582">
    <property type="component" value="Unassembled WGS sequence"/>
</dbReference>
<keyword evidence="3" id="KW-1185">Reference proteome</keyword>
<dbReference type="InterPro" id="IPR020603">
    <property type="entry name" value="MraZ_dom"/>
</dbReference>
<dbReference type="InterPro" id="IPR035644">
    <property type="entry name" value="MraZ_C"/>
</dbReference>
<reference evidence="2 3" key="1">
    <citation type="submission" date="2018-10" db="EMBL/GenBank/DDBJ databases">
        <title>Co-occurring genomic capacity for anaerobic methane metabolism and dissimilatory sulfite reduction discovered in the Korarchaeota.</title>
        <authorList>
            <person name="Mckay L.J."/>
            <person name="Dlakic M."/>
            <person name="Fields M.W."/>
            <person name="Delmont T.O."/>
            <person name="Eren A.M."/>
            <person name="Jay Z.J."/>
            <person name="Klingelsmith K.B."/>
            <person name="Rusch D.B."/>
            <person name="Inskeep W.P."/>
        </authorList>
    </citation>
    <scope>NUCLEOTIDE SEQUENCE [LARGE SCALE GENOMIC DNA]</scope>
    <source>
        <strain evidence="2 3">MDKW</strain>
    </source>
</reference>
<gene>
    <name evidence="2" type="ORF">D6D85_08085</name>
</gene>